<evidence type="ECO:0000313" key="2">
    <source>
        <dbReference type="Proteomes" id="UP000186736"/>
    </source>
</evidence>
<accession>A0A1Q9RB19</accession>
<dbReference type="EMBL" id="MKZO01000004">
    <property type="protein sequence ID" value="OLS64634.1"/>
    <property type="molecule type" value="Genomic_DNA"/>
</dbReference>
<protein>
    <submittedName>
        <fullName evidence="1">Uncharacterized protein</fullName>
    </submittedName>
</protein>
<sequence>MATQYNNQAAFASADFLPLPSTTHWEQSVLLPDGKILMAGIDRDAGAFVLARHLKNGALDETFGDAGIQRIAAEVASDVTRLALELEADGRLMLEGTLGDRFSARSGSCLLWVRPTTAAWVQLGVDAFLSISRSPLASELLVRASTDCPAAMTQ</sequence>
<proteinExistence type="predicted"/>
<dbReference type="Proteomes" id="UP000186736">
    <property type="component" value="Unassembled WGS sequence"/>
</dbReference>
<evidence type="ECO:0000313" key="1">
    <source>
        <dbReference type="EMBL" id="OLS64634.1"/>
    </source>
</evidence>
<organism evidence="1 2">
    <name type="scientific">Pseudomonas putida</name>
    <name type="common">Arthrobacter siderocapsulatus</name>
    <dbReference type="NCBI Taxonomy" id="303"/>
    <lineage>
        <taxon>Bacteria</taxon>
        <taxon>Pseudomonadati</taxon>
        <taxon>Pseudomonadota</taxon>
        <taxon>Gammaproteobacteria</taxon>
        <taxon>Pseudomonadales</taxon>
        <taxon>Pseudomonadaceae</taxon>
        <taxon>Pseudomonas</taxon>
    </lineage>
</organism>
<name>A0A1Q9RB19_PSEPU</name>
<dbReference type="RefSeq" id="WP_075801459.1">
    <property type="nucleotide sequence ID" value="NZ_MKZO01000004.1"/>
</dbReference>
<gene>
    <name evidence="1" type="ORF">PSEMO_03620</name>
</gene>
<dbReference type="AlphaFoldDB" id="A0A1Q9RB19"/>
<dbReference type="OrthoDB" id="6941076at2"/>
<reference evidence="1 2" key="1">
    <citation type="submission" date="2016-10" db="EMBL/GenBank/DDBJ databases">
        <title>Genome Sequence of Pseudomonas putida GM4FR.</title>
        <authorList>
            <person name="Poehlein A."/>
            <person name="Wemheuer F."/>
            <person name="Hollensteiner J."/>
            <person name="Wemheuer B."/>
        </authorList>
    </citation>
    <scope>NUCLEOTIDE SEQUENCE [LARGE SCALE GENOMIC DNA]</scope>
    <source>
        <strain evidence="1 2">GM4FR</strain>
    </source>
</reference>
<comment type="caution">
    <text evidence="1">The sequence shown here is derived from an EMBL/GenBank/DDBJ whole genome shotgun (WGS) entry which is preliminary data.</text>
</comment>